<gene>
    <name evidence="1" type="ORF">LR48_Vigan05g144300</name>
</gene>
<dbReference type="Gramene" id="KOM43838">
    <property type="protein sequence ID" value="KOM43838"/>
    <property type="gene ID" value="LR48_Vigan05g144300"/>
</dbReference>
<dbReference type="AlphaFoldDB" id="A0A0L9UM51"/>
<proteinExistence type="predicted"/>
<evidence type="ECO:0000313" key="1">
    <source>
        <dbReference type="EMBL" id="KOM43838.1"/>
    </source>
</evidence>
<name>A0A0L9UM51_PHAAN</name>
<accession>A0A0L9UM51</accession>
<sequence length="114" mass="12951">MMFGTLSGGDCRRIERWLSWFIGWHAANSPSGVSYGIYCYNQVNIFGNVMGGRHGVQLFQLRMHGFSWNTSIVRRIPFVSMAANNWLLHEAGPPKTILIPTRFDSPSQLYSQLV</sequence>
<evidence type="ECO:0000313" key="2">
    <source>
        <dbReference type="Proteomes" id="UP000053144"/>
    </source>
</evidence>
<dbReference type="EMBL" id="CM003375">
    <property type="protein sequence ID" value="KOM43838.1"/>
    <property type="molecule type" value="Genomic_DNA"/>
</dbReference>
<organism evidence="1 2">
    <name type="scientific">Phaseolus angularis</name>
    <name type="common">Azuki bean</name>
    <name type="synonym">Vigna angularis</name>
    <dbReference type="NCBI Taxonomy" id="3914"/>
    <lineage>
        <taxon>Eukaryota</taxon>
        <taxon>Viridiplantae</taxon>
        <taxon>Streptophyta</taxon>
        <taxon>Embryophyta</taxon>
        <taxon>Tracheophyta</taxon>
        <taxon>Spermatophyta</taxon>
        <taxon>Magnoliopsida</taxon>
        <taxon>eudicotyledons</taxon>
        <taxon>Gunneridae</taxon>
        <taxon>Pentapetalae</taxon>
        <taxon>rosids</taxon>
        <taxon>fabids</taxon>
        <taxon>Fabales</taxon>
        <taxon>Fabaceae</taxon>
        <taxon>Papilionoideae</taxon>
        <taxon>50 kb inversion clade</taxon>
        <taxon>NPAAA clade</taxon>
        <taxon>indigoferoid/millettioid clade</taxon>
        <taxon>Phaseoleae</taxon>
        <taxon>Vigna</taxon>
    </lineage>
</organism>
<reference evidence="2" key="1">
    <citation type="journal article" date="2015" name="Proc. Natl. Acad. Sci. U.S.A.">
        <title>Genome sequencing of adzuki bean (Vigna angularis) provides insight into high starch and low fat accumulation and domestication.</title>
        <authorList>
            <person name="Yang K."/>
            <person name="Tian Z."/>
            <person name="Chen C."/>
            <person name="Luo L."/>
            <person name="Zhao B."/>
            <person name="Wang Z."/>
            <person name="Yu L."/>
            <person name="Li Y."/>
            <person name="Sun Y."/>
            <person name="Li W."/>
            <person name="Chen Y."/>
            <person name="Li Y."/>
            <person name="Zhang Y."/>
            <person name="Ai D."/>
            <person name="Zhao J."/>
            <person name="Shang C."/>
            <person name="Ma Y."/>
            <person name="Wu B."/>
            <person name="Wang M."/>
            <person name="Gao L."/>
            <person name="Sun D."/>
            <person name="Zhang P."/>
            <person name="Guo F."/>
            <person name="Wang W."/>
            <person name="Li Y."/>
            <person name="Wang J."/>
            <person name="Varshney R.K."/>
            <person name="Wang J."/>
            <person name="Ling H.Q."/>
            <person name="Wan P."/>
        </authorList>
    </citation>
    <scope>NUCLEOTIDE SEQUENCE</scope>
    <source>
        <strain evidence="2">cv. Jingnong 6</strain>
    </source>
</reference>
<protein>
    <submittedName>
        <fullName evidence="1">Uncharacterized protein</fullName>
    </submittedName>
</protein>
<dbReference type="Proteomes" id="UP000053144">
    <property type="component" value="Chromosome 5"/>
</dbReference>